<keyword evidence="2" id="KW-1185">Reference proteome</keyword>
<name>A0A5M3WQL8_9ACTN</name>
<organism evidence="1 2">
    <name type="scientific">Acrocarpospora macrocephala</name>
    <dbReference type="NCBI Taxonomy" id="150177"/>
    <lineage>
        <taxon>Bacteria</taxon>
        <taxon>Bacillati</taxon>
        <taxon>Actinomycetota</taxon>
        <taxon>Actinomycetes</taxon>
        <taxon>Streptosporangiales</taxon>
        <taxon>Streptosporangiaceae</taxon>
        <taxon>Acrocarpospora</taxon>
    </lineage>
</organism>
<dbReference type="AlphaFoldDB" id="A0A5M3WQL8"/>
<evidence type="ECO:0000313" key="1">
    <source>
        <dbReference type="EMBL" id="GES11585.1"/>
    </source>
</evidence>
<dbReference type="Proteomes" id="UP000331127">
    <property type="component" value="Unassembled WGS sequence"/>
</dbReference>
<protein>
    <submittedName>
        <fullName evidence="1">Uncharacterized protein</fullName>
    </submittedName>
</protein>
<evidence type="ECO:0000313" key="2">
    <source>
        <dbReference type="Proteomes" id="UP000331127"/>
    </source>
</evidence>
<gene>
    <name evidence="1" type="ORF">Amac_051820</name>
</gene>
<reference evidence="1 2" key="1">
    <citation type="submission" date="2019-10" db="EMBL/GenBank/DDBJ databases">
        <title>Whole genome shotgun sequence of Acrocarpospora macrocephala NBRC 16266.</title>
        <authorList>
            <person name="Ichikawa N."/>
            <person name="Kimura A."/>
            <person name="Kitahashi Y."/>
            <person name="Komaki H."/>
            <person name="Oguchi A."/>
        </authorList>
    </citation>
    <scope>NUCLEOTIDE SEQUENCE [LARGE SCALE GENOMIC DNA]</scope>
    <source>
        <strain evidence="1 2">NBRC 16266</strain>
    </source>
</reference>
<proteinExistence type="predicted"/>
<dbReference type="OrthoDB" id="4067560at2"/>
<sequence>MPFQPFAHDWDRVQFSGSEQWRWLAVEIAEIRRCAAAGDQAHDRLALLLIDHLVEVIVGREVNARLAWQPADSVVEELREIRDSGAEPDATVDRLIDEHVGPDRRHQLDMHLHEKTKYLVKHDVLTSQEREVLDRMHEYRNAAYHRDTLEADLISDLVLAYMMLASQLLARHRPIVLARGTTRPGELSALLADGLEMDLKAVAGRFSEHAKKRVDGVARAVRPGQAVPVRAAVTATVA</sequence>
<accession>A0A5M3WQL8</accession>
<dbReference type="EMBL" id="BLAE01000030">
    <property type="protein sequence ID" value="GES11585.1"/>
    <property type="molecule type" value="Genomic_DNA"/>
</dbReference>
<dbReference type="RefSeq" id="WP_155356937.1">
    <property type="nucleotide sequence ID" value="NZ_BAAAHL010000068.1"/>
</dbReference>
<comment type="caution">
    <text evidence="1">The sequence shown here is derived from an EMBL/GenBank/DDBJ whole genome shotgun (WGS) entry which is preliminary data.</text>
</comment>